<reference evidence="3" key="1">
    <citation type="submission" date="2025-08" db="UniProtKB">
        <authorList>
            <consortium name="RefSeq"/>
        </authorList>
    </citation>
    <scope>IDENTIFICATION</scope>
</reference>
<dbReference type="Gene3D" id="3.40.970.10">
    <property type="entry name" value="Ribonuclease H1, N-terminal domain"/>
    <property type="match status" value="1"/>
</dbReference>
<dbReference type="AlphaFoldDB" id="A0A6I9SHN7"/>
<feature type="domain" description="RNase H type-1" evidence="1">
    <location>
        <begin position="243"/>
        <end position="374"/>
    </location>
</feature>
<dbReference type="GO" id="GO:0004523">
    <property type="term" value="F:RNA-DNA hybrid ribonuclease activity"/>
    <property type="evidence" value="ECO:0007669"/>
    <property type="project" value="InterPro"/>
</dbReference>
<keyword evidence="2" id="KW-1185">Reference proteome</keyword>
<dbReference type="FunCoup" id="A0A6I9SHN7">
    <property type="interactions" value="1"/>
</dbReference>
<dbReference type="InterPro" id="IPR009027">
    <property type="entry name" value="Ribosomal_bL9/RNase_H1_N"/>
</dbReference>
<dbReference type="InterPro" id="IPR037056">
    <property type="entry name" value="RNase_H1_N_sf"/>
</dbReference>
<dbReference type="InterPro" id="IPR002156">
    <property type="entry name" value="RNaseH_domain"/>
</dbReference>
<dbReference type="Proteomes" id="UP000504607">
    <property type="component" value="Unplaced"/>
</dbReference>
<dbReference type="InterPro" id="IPR036397">
    <property type="entry name" value="RNaseH_sf"/>
</dbReference>
<dbReference type="InterPro" id="IPR011320">
    <property type="entry name" value="RNase_H1_N"/>
</dbReference>
<proteinExistence type="predicted"/>
<dbReference type="InParanoid" id="A0A6I9SHN7"/>
<sequence length="403" mass="44610">MNCISYVSSAVLFSHRSHVIMRSSLYGFSSTSWKSGIQHAGIKLFKLDFILMGFCVQNFSTRRSQTLRLPKVKPQPSMEEESNAFYVVRKGDIIGVYNNLSACQAQVSSLVSDPSVSVYKGHSLHQETEEYLASRGLKNALYSMNAVDLKDDLFGILTPCPFRQPDGLASLVDKTPKKKSSRKRSKDMLNNLDAVRSTPIEQANKHLKLRNSNEYGSLGNLQRTTSKPRNQHVDMESTCISFEIVSCVLEFDGASKGNPGKAGAGAILRTEDGTVVSRLCEGLGDVTCNVAEYRALILGMKYALKKGFKLIRVQGDSNLVCMQVQDLWRTKNQNLANLCKEAKELKDMFLSFKISHVKREFNSDADAQANLAVDLPIGKVCEEPGELFDLPVGKACEEPDEAS</sequence>
<protein>
    <submittedName>
        <fullName evidence="3">Uncharacterized protein LOC105061209 isoform X1</fullName>
    </submittedName>
</protein>
<dbReference type="GeneID" id="105061209"/>
<dbReference type="CDD" id="cd09279">
    <property type="entry name" value="RNase_HI_like"/>
    <property type="match status" value="1"/>
</dbReference>
<accession>A0A6I9SHN7</accession>
<gene>
    <name evidence="3" type="primary">LOC105061209</name>
</gene>
<dbReference type="KEGG" id="egu:105061209"/>
<name>A0A6I9SHN7_ELAGV</name>
<dbReference type="InterPro" id="IPR012337">
    <property type="entry name" value="RNaseH-like_sf"/>
</dbReference>
<evidence type="ECO:0000259" key="1">
    <source>
        <dbReference type="PROSITE" id="PS50879"/>
    </source>
</evidence>
<dbReference type="OrthoDB" id="2016287at2759"/>
<dbReference type="SUPFAM" id="SSF55658">
    <property type="entry name" value="L9 N-domain-like"/>
    <property type="match status" value="1"/>
</dbReference>
<dbReference type="GO" id="GO:0003676">
    <property type="term" value="F:nucleic acid binding"/>
    <property type="evidence" value="ECO:0007669"/>
    <property type="project" value="InterPro"/>
</dbReference>
<dbReference type="FunFam" id="3.30.420.10:FF:000076">
    <property type="entry name" value="RBR-type E3 ubiquitin transferase"/>
    <property type="match status" value="1"/>
</dbReference>
<evidence type="ECO:0000313" key="3">
    <source>
        <dbReference type="RefSeq" id="XP_010943489.1"/>
    </source>
</evidence>
<dbReference type="RefSeq" id="XP_010943489.1">
    <property type="nucleotide sequence ID" value="XM_010945187.3"/>
</dbReference>
<evidence type="ECO:0000313" key="2">
    <source>
        <dbReference type="Proteomes" id="UP000504607"/>
    </source>
</evidence>
<dbReference type="SUPFAM" id="SSF53098">
    <property type="entry name" value="Ribonuclease H-like"/>
    <property type="match status" value="1"/>
</dbReference>
<dbReference type="Pfam" id="PF13456">
    <property type="entry name" value="RVT_3"/>
    <property type="match status" value="1"/>
</dbReference>
<dbReference type="Pfam" id="PF01693">
    <property type="entry name" value="Cauli_VI"/>
    <property type="match status" value="1"/>
</dbReference>
<dbReference type="Gene3D" id="3.30.420.10">
    <property type="entry name" value="Ribonuclease H-like superfamily/Ribonuclease H"/>
    <property type="match status" value="1"/>
</dbReference>
<dbReference type="PANTHER" id="PTHR46387:SF2">
    <property type="entry name" value="RIBONUCLEASE HI"/>
    <property type="match status" value="1"/>
</dbReference>
<organism evidence="2 3">
    <name type="scientific">Elaeis guineensis var. tenera</name>
    <name type="common">Oil palm</name>
    <dbReference type="NCBI Taxonomy" id="51953"/>
    <lineage>
        <taxon>Eukaryota</taxon>
        <taxon>Viridiplantae</taxon>
        <taxon>Streptophyta</taxon>
        <taxon>Embryophyta</taxon>
        <taxon>Tracheophyta</taxon>
        <taxon>Spermatophyta</taxon>
        <taxon>Magnoliopsida</taxon>
        <taxon>Liliopsida</taxon>
        <taxon>Arecaceae</taxon>
        <taxon>Arecoideae</taxon>
        <taxon>Cocoseae</taxon>
        <taxon>Elaeidinae</taxon>
        <taxon>Elaeis</taxon>
    </lineage>
</organism>
<dbReference type="PANTHER" id="PTHR46387">
    <property type="entry name" value="POLYNUCLEOTIDYL TRANSFERASE, RIBONUCLEASE H-LIKE SUPERFAMILY PROTEIN"/>
    <property type="match status" value="1"/>
</dbReference>
<dbReference type="PROSITE" id="PS50879">
    <property type="entry name" value="RNASE_H_1"/>
    <property type="match status" value="1"/>
</dbReference>